<dbReference type="PANTHER" id="PTHR11766:SF1">
    <property type="entry name" value="TYROSINE--TRNA LIGASE"/>
    <property type="match status" value="1"/>
</dbReference>
<comment type="subunit">
    <text evidence="9">Homodimer.</text>
</comment>
<dbReference type="InterPro" id="IPR002305">
    <property type="entry name" value="aa-tRNA-synth_Ic"/>
</dbReference>
<dbReference type="CDD" id="cd00165">
    <property type="entry name" value="S4"/>
    <property type="match status" value="1"/>
</dbReference>
<evidence type="ECO:0000256" key="1">
    <source>
        <dbReference type="ARBA" id="ARBA00022490"/>
    </source>
</evidence>
<keyword evidence="4 9" id="KW-0067">ATP-binding</keyword>
<evidence type="ECO:0000256" key="3">
    <source>
        <dbReference type="ARBA" id="ARBA00022741"/>
    </source>
</evidence>
<dbReference type="InterPro" id="IPR024088">
    <property type="entry name" value="Tyr-tRNA-ligase_bac-type"/>
</dbReference>
<evidence type="ECO:0000256" key="11">
    <source>
        <dbReference type="SAM" id="MobiDB-lite"/>
    </source>
</evidence>
<gene>
    <name evidence="9 12" type="primary">tyrS</name>
    <name evidence="12" type="ORF">LYB30171_02466</name>
</gene>
<dbReference type="SUPFAM" id="SSF55174">
    <property type="entry name" value="Alpha-L RNA-binding motif"/>
    <property type="match status" value="1"/>
</dbReference>
<dbReference type="InterPro" id="IPR014729">
    <property type="entry name" value="Rossmann-like_a/b/a_fold"/>
</dbReference>
<proteinExistence type="inferred from homology"/>
<dbReference type="SUPFAM" id="SSF52374">
    <property type="entry name" value="Nucleotidylyl transferase"/>
    <property type="match status" value="1"/>
</dbReference>
<dbReference type="CDD" id="cd00805">
    <property type="entry name" value="TyrRS_core"/>
    <property type="match status" value="1"/>
</dbReference>
<keyword evidence="13" id="KW-1185">Reference proteome</keyword>
<feature type="short sequence motif" description="'HIGH' region" evidence="9">
    <location>
        <begin position="64"/>
        <end position="73"/>
    </location>
</feature>
<dbReference type="Gene3D" id="1.10.240.10">
    <property type="entry name" value="Tyrosyl-Transfer RNA Synthetase"/>
    <property type="match status" value="1"/>
</dbReference>
<organism evidence="12 13">
    <name type="scientific">Novilysobacter luteus</name>
    <dbReference type="NCBI Taxonomy" id="2822368"/>
    <lineage>
        <taxon>Bacteria</taxon>
        <taxon>Pseudomonadati</taxon>
        <taxon>Pseudomonadota</taxon>
        <taxon>Gammaproteobacteria</taxon>
        <taxon>Lysobacterales</taxon>
        <taxon>Lysobacteraceae</taxon>
        <taxon>Novilysobacter</taxon>
    </lineage>
</organism>
<keyword evidence="2 9" id="KW-0436">Ligase</keyword>
<dbReference type="HAMAP" id="MF_02007">
    <property type="entry name" value="Tyr_tRNA_synth_type2"/>
    <property type="match status" value="1"/>
</dbReference>
<accession>A0ABN7R1J4</accession>
<keyword evidence="6 9" id="KW-0648">Protein biosynthesis</keyword>
<dbReference type="EMBL" id="OU015430">
    <property type="protein sequence ID" value="CAG4977695.1"/>
    <property type="molecule type" value="Genomic_DNA"/>
</dbReference>
<dbReference type="InterPro" id="IPR024108">
    <property type="entry name" value="Tyr-tRNA-ligase_bac_2"/>
</dbReference>
<dbReference type="EC" id="6.1.1.1" evidence="9"/>
<feature type="short sequence motif" description="'KMSKS' region" evidence="9">
    <location>
        <begin position="248"/>
        <end position="252"/>
    </location>
</feature>
<evidence type="ECO:0000256" key="4">
    <source>
        <dbReference type="ARBA" id="ARBA00022840"/>
    </source>
</evidence>
<dbReference type="Pfam" id="PF00579">
    <property type="entry name" value="tRNA-synt_1b"/>
    <property type="match status" value="1"/>
</dbReference>
<dbReference type="GO" id="GO:0004831">
    <property type="term" value="F:tyrosine-tRNA ligase activity"/>
    <property type="evidence" value="ECO:0007669"/>
    <property type="project" value="UniProtKB-EC"/>
</dbReference>
<comment type="similarity">
    <text evidence="9">Belongs to the class-I aminoacyl-tRNA synthetase family. TyrS type 2 subfamily.</text>
</comment>
<dbReference type="Proteomes" id="UP000680116">
    <property type="component" value="Chromosome"/>
</dbReference>
<evidence type="ECO:0000256" key="10">
    <source>
        <dbReference type="PROSITE-ProRule" id="PRU00182"/>
    </source>
</evidence>
<evidence type="ECO:0000313" key="13">
    <source>
        <dbReference type="Proteomes" id="UP000680116"/>
    </source>
</evidence>
<feature type="region of interest" description="Disordered" evidence="11">
    <location>
        <begin position="1"/>
        <end position="24"/>
    </location>
</feature>
<comment type="catalytic activity">
    <reaction evidence="8 9">
        <text>tRNA(Tyr) + L-tyrosine + ATP = L-tyrosyl-tRNA(Tyr) + AMP + diphosphate + H(+)</text>
        <dbReference type="Rhea" id="RHEA:10220"/>
        <dbReference type="Rhea" id="RHEA-COMP:9706"/>
        <dbReference type="Rhea" id="RHEA-COMP:9707"/>
        <dbReference type="ChEBI" id="CHEBI:15378"/>
        <dbReference type="ChEBI" id="CHEBI:30616"/>
        <dbReference type="ChEBI" id="CHEBI:33019"/>
        <dbReference type="ChEBI" id="CHEBI:58315"/>
        <dbReference type="ChEBI" id="CHEBI:78442"/>
        <dbReference type="ChEBI" id="CHEBI:78536"/>
        <dbReference type="ChEBI" id="CHEBI:456215"/>
        <dbReference type="EC" id="6.1.1.1"/>
    </reaction>
</comment>
<evidence type="ECO:0000256" key="6">
    <source>
        <dbReference type="ARBA" id="ARBA00022917"/>
    </source>
</evidence>
<name>A0ABN7R1J4_9GAMM</name>
<protein>
    <recommendedName>
        <fullName evidence="9">Tyrosine--tRNA ligase</fullName>
        <ecNumber evidence="9">6.1.1.1</ecNumber>
    </recommendedName>
    <alternativeName>
        <fullName evidence="9">Tyrosyl-tRNA synthetase</fullName>
        <shortName evidence="9">TyrRS</shortName>
    </alternativeName>
</protein>
<evidence type="ECO:0000256" key="2">
    <source>
        <dbReference type="ARBA" id="ARBA00022598"/>
    </source>
</evidence>
<dbReference type="PANTHER" id="PTHR11766">
    <property type="entry name" value="TYROSYL-TRNA SYNTHETASE"/>
    <property type="match status" value="1"/>
</dbReference>
<dbReference type="NCBIfam" id="TIGR00234">
    <property type="entry name" value="tyrS"/>
    <property type="match status" value="1"/>
</dbReference>
<comment type="subcellular location">
    <subcellularLocation>
        <location evidence="9">Cytoplasm</location>
    </subcellularLocation>
</comment>
<evidence type="ECO:0000313" key="12">
    <source>
        <dbReference type="EMBL" id="CAG4977695.1"/>
    </source>
</evidence>
<sequence length="425" mass="46189">MADPVSDPLSVSTHPAGPAEPVSPAVQDALDRIGRGADEILKPEELAARLQSGRPLRIKAGFDPTAPDLHLGHTVLLNKLRQFQDLGHQVIFLIGDFTGMIGDPTGKNATRKPLTREDVLANAKTYADQVFKVLDRDRTEVRFNSEWFSAMGAADMVRLAAQHTVARMLERDDFAKRYAARQPIAIHEFLYPLVQGYDSVALEADVELGGTDQKFNLLMGRGLQEAHGQPPQVVLTMPLLEGLDGVQKMSKSLGNYIGIDEPAIDIVTKTMKIDDVLMWRWIDLLSFEISIAEAVTLRQGIDAGSLNPRDVKLRLARELAARFHGAEAADLAVAGWNAAVRGQGDTSQLPLNDVAVPAEGLRVAALLTAAGLTPSNSEANRKLKERAVRIDGEVVEDAQRVLQPGFEGVLAVGKRTFARVRLIAG</sequence>
<dbReference type="InterPro" id="IPR002307">
    <property type="entry name" value="Tyr-tRNA-ligase"/>
</dbReference>
<dbReference type="InterPro" id="IPR036986">
    <property type="entry name" value="S4_RNA-bd_sf"/>
</dbReference>
<dbReference type="Gene3D" id="3.10.290.10">
    <property type="entry name" value="RNA-binding S4 domain"/>
    <property type="match status" value="1"/>
</dbReference>
<evidence type="ECO:0000256" key="9">
    <source>
        <dbReference type="HAMAP-Rule" id="MF_02007"/>
    </source>
</evidence>
<keyword evidence="7 9" id="KW-0030">Aminoacyl-tRNA synthetase</keyword>
<comment type="function">
    <text evidence="9">Catalyzes the attachment of tyrosine to tRNA(Tyr) in a two-step reaction: tyrosine is first activated by ATP to form Tyr-AMP and then transferred to the acceptor end of tRNA(Tyr).</text>
</comment>
<feature type="binding site" evidence="9">
    <location>
        <position position="251"/>
    </location>
    <ligand>
        <name>ATP</name>
        <dbReference type="ChEBI" id="CHEBI:30616"/>
    </ligand>
</feature>
<evidence type="ECO:0000256" key="8">
    <source>
        <dbReference type="ARBA" id="ARBA00048248"/>
    </source>
</evidence>
<keyword evidence="3 9" id="KW-0547">Nucleotide-binding</keyword>
<keyword evidence="5 10" id="KW-0694">RNA-binding</keyword>
<evidence type="ECO:0000256" key="5">
    <source>
        <dbReference type="ARBA" id="ARBA00022884"/>
    </source>
</evidence>
<evidence type="ECO:0000256" key="7">
    <source>
        <dbReference type="ARBA" id="ARBA00023146"/>
    </source>
</evidence>
<dbReference type="PROSITE" id="PS00178">
    <property type="entry name" value="AA_TRNA_LIGASE_I"/>
    <property type="match status" value="1"/>
</dbReference>
<dbReference type="PRINTS" id="PR01040">
    <property type="entry name" value="TRNASYNTHTYR"/>
</dbReference>
<reference evidence="12 13" key="1">
    <citation type="submission" date="2021-04" db="EMBL/GenBank/DDBJ databases">
        <authorList>
            <person name="Rodrigo-Torres L."/>
            <person name="Arahal R. D."/>
            <person name="Lucena T."/>
        </authorList>
    </citation>
    <scope>NUCLEOTIDE SEQUENCE [LARGE SCALE GENOMIC DNA]</scope>
    <source>
        <strain evidence="12 13">CECT 30171</strain>
    </source>
</reference>
<keyword evidence="1 9" id="KW-0963">Cytoplasm</keyword>
<dbReference type="Gene3D" id="3.40.50.620">
    <property type="entry name" value="HUPs"/>
    <property type="match status" value="1"/>
</dbReference>
<dbReference type="InterPro" id="IPR001412">
    <property type="entry name" value="aa-tRNA-synth_I_CS"/>
</dbReference>
<dbReference type="PROSITE" id="PS50889">
    <property type="entry name" value="S4"/>
    <property type="match status" value="1"/>
</dbReference>